<sequence>MNLVALTDTKLALFLLVKKHDLKQETFINVRWAVSTVMTRQNKIQLADTTTTAFIPLWDMCNHEQGKITTDYNKKLNRGECYAMRDFKPGEQILIFYGARSNADLFLHNGFVYANNQHDSLSLALGVSSGDPARETRLSLLSKLGLAGVTHFNLYLGETPISAELLAFIRIFSMNQEELTKWSSQGLPGDLVSSDPTSAEVVGTELDRRAYTYLLTRCKLIRASYKKDPEESPPITAHRKNIKLLKECEVQVLDSAIKYLQNVLEKLPATDK</sequence>
<evidence type="ECO:0000256" key="3">
    <source>
        <dbReference type="ARBA" id="ARBA00022691"/>
    </source>
</evidence>
<dbReference type="GO" id="GO:0016279">
    <property type="term" value="F:protein-lysine N-methyltransferase activity"/>
    <property type="evidence" value="ECO:0007669"/>
    <property type="project" value="TreeGrafter"/>
</dbReference>
<dbReference type="InterPro" id="IPR036464">
    <property type="entry name" value="Rubisco_LSMT_subst-bd_sf"/>
</dbReference>
<keyword evidence="2 4" id="KW-0808">Transferase</keyword>
<dbReference type="GO" id="GO:0032259">
    <property type="term" value="P:methylation"/>
    <property type="evidence" value="ECO:0007669"/>
    <property type="project" value="UniProtKB-KW"/>
</dbReference>
<accession>A0AAV1KKQ5</accession>
<reference evidence="6 7" key="1">
    <citation type="submission" date="2023-11" db="EMBL/GenBank/DDBJ databases">
        <authorList>
            <person name="Hedman E."/>
            <person name="Englund M."/>
            <person name="Stromberg M."/>
            <person name="Nyberg Akerstrom W."/>
            <person name="Nylinder S."/>
            <person name="Jareborg N."/>
            <person name="Kallberg Y."/>
            <person name="Kronander E."/>
        </authorList>
    </citation>
    <scope>NUCLEOTIDE SEQUENCE [LARGE SCALE GENOMIC DNA]</scope>
</reference>
<dbReference type="InterPro" id="IPR050600">
    <property type="entry name" value="SETD3_SETD6_MTase"/>
</dbReference>
<keyword evidence="7" id="KW-1185">Reference proteome</keyword>
<dbReference type="Gene3D" id="3.90.1420.10">
    <property type="entry name" value="Rubisco LSMT, substrate-binding domain"/>
    <property type="match status" value="1"/>
</dbReference>
<evidence type="ECO:0000256" key="1">
    <source>
        <dbReference type="ARBA" id="ARBA00022603"/>
    </source>
</evidence>
<dbReference type="EMBL" id="CAVLGL010000046">
    <property type="protein sequence ID" value="CAK1582717.1"/>
    <property type="molecule type" value="Genomic_DNA"/>
</dbReference>
<keyword evidence="3 4" id="KW-0949">S-adenosyl-L-methionine</keyword>
<dbReference type="InterPro" id="IPR046341">
    <property type="entry name" value="SET_dom_sf"/>
</dbReference>
<dbReference type="SUPFAM" id="SSF81822">
    <property type="entry name" value="RuBisCo LSMT C-terminal, substrate-binding domain"/>
    <property type="match status" value="1"/>
</dbReference>
<dbReference type="AlphaFoldDB" id="A0AAV1KKQ5"/>
<proteinExistence type="inferred from homology"/>
<dbReference type="InterPro" id="IPR015353">
    <property type="entry name" value="Rubisco_LSMT_subst-bd"/>
</dbReference>
<dbReference type="InterPro" id="IPR025785">
    <property type="entry name" value="SETD3"/>
</dbReference>
<dbReference type="EC" id="2.1.1.85" evidence="4"/>
<dbReference type="Pfam" id="PF09273">
    <property type="entry name" value="Rubis-subs-bind"/>
    <property type="match status" value="1"/>
</dbReference>
<comment type="caution">
    <text evidence="6">The sequence shown here is derived from an EMBL/GenBank/DDBJ whole genome shotgun (WGS) entry which is preliminary data.</text>
</comment>
<keyword evidence="1 4" id="KW-0489">Methyltransferase</keyword>
<dbReference type="SUPFAM" id="SSF82199">
    <property type="entry name" value="SET domain"/>
    <property type="match status" value="1"/>
</dbReference>
<dbReference type="GO" id="GO:0018064">
    <property type="term" value="F:protein-L-histidine N-tele-methyltransferase activity"/>
    <property type="evidence" value="ECO:0007669"/>
    <property type="project" value="UniProtKB-EC"/>
</dbReference>
<evidence type="ECO:0000259" key="5">
    <source>
        <dbReference type="Pfam" id="PF09273"/>
    </source>
</evidence>
<gene>
    <name evidence="6" type="ORF">PARMNEM_LOCUS4212</name>
</gene>
<dbReference type="PROSITE" id="PS51565">
    <property type="entry name" value="SAM_MT85_SETD3"/>
    <property type="match status" value="1"/>
</dbReference>
<dbReference type="PANTHER" id="PTHR13271:SF47">
    <property type="entry name" value="ACTIN-HISTIDINE N-METHYLTRANSFERASE"/>
    <property type="match status" value="1"/>
</dbReference>
<dbReference type="PANTHER" id="PTHR13271">
    <property type="entry name" value="UNCHARACTERIZED PUTATIVE METHYLTRANSFERASE"/>
    <property type="match status" value="1"/>
</dbReference>
<evidence type="ECO:0000313" key="7">
    <source>
        <dbReference type="Proteomes" id="UP001314205"/>
    </source>
</evidence>
<evidence type="ECO:0000256" key="4">
    <source>
        <dbReference type="PROSITE-ProRule" id="PRU00898"/>
    </source>
</evidence>
<name>A0AAV1KKQ5_9NEOP</name>
<comment type="similarity">
    <text evidence="4">Belongs to the class V-like SAM-binding methyltransferase superfamily. SETD3 actin-histidine methyltransferase family.</text>
</comment>
<organism evidence="6 7">
    <name type="scientific">Parnassius mnemosyne</name>
    <name type="common">clouded apollo</name>
    <dbReference type="NCBI Taxonomy" id="213953"/>
    <lineage>
        <taxon>Eukaryota</taxon>
        <taxon>Metazoa</taxon>
        <taxon>Ecdysozoa</taxon>
        <taxon>Arthropoda</taxon>
        <taxon>Hexapoda</taxon>
        <taxon>Insecta</taxon>
        <taxon>Pterygota</taxon>
        <taxon>Neoptera</taxon>
        <taxon>Endopterygota</taxon>
        <taxon>Lepidoptera</taxon>
        <taxon>Glossata</taxon>
        <taxon>Ditrysia</taxon>
        <taxon>Papilionoidea</taxon>
        <taxon>Papilionidae</taxon>
        <taxon>Parnassiinae</taxon>
        <taxon>Parnassini</taxon>
        <taxon>Parnassius</taxon>
        <taxon>Driopa</taxon>
    </lineage>
</organism>
<feature type="domain" description="Rubisco LSMT substrate-binding" evidence="5">
    <location>
        <begin position="129"/>
        <end position="231"/>
    </location>
</feature>
<evidence type="ECO:0000313" key="6">
    <source>
        <dbReference type="EMBL" id="CAK1582717.1"/>
    </source>
</evidence>
<dbReference type="Gene3D" id="3.90.1410.10">
    <property type="entry name" value="set domain protein methyltransferase, domain 1"/>
    <property type="match status" value="1"/>
</dbReference>
<dbReference type="Proteomes" id="UP001314205">
    <property type="component" value="Unassembled WGS sequence"/>
</dbReference>
<comment type="catalytic activity">
    <reaction evidence="4">
        <text>L-histidyl-[protein] + S-adenosyl-L-methionine = N(tele)-methyl-L-histidyl-[protein] + S-adenosyl-L-homocysteine + H(+)</text>
        <dbReference type="Rhea" id="RHEA:19369"/>
        <dbReference type="Rhea" id="RHEA-COMP:9745"/>
        <dbReference type="Rhea" id="RHEA-COMP:11600"/>
        <dbReference type="ChEBI" id="CHEBI:15378"/>
        <dbReference type="ChEBI" id="CHEBI:16367"/>
        <dbReference type="ChEBI" id="CHEBI:29979"/>
        <dbReference type="ChEBI" id="CHEBI:57856"/>
        <dbReference type="ChEBI" id="CHEBI:59789"/>
        <dbReference type="EC" id="2.1.1.85"/>
    </reaction>
</comment>
<protein>
    <recommendedName>
        <fullName evidence="4">protein-histidine N-methyltransferase</fullName>
        <ecNumber evidence="4">2.1.1.85</ecNumber>
    </recommendedName>
</protein>
<evidence type="ECO:0000256" key="2">
    <source>
        <dbReference type="ARBA" id="ARBA00022679"/>
    </source>
</evidence>